<proteinExistence type="predicted"/>
<evidence type="ECO:0008006" key="3">
    <source>
        <dbReference type="Google" id="ProtNLM"/>
    </source>
</evidence>
<dbReference type="OrthoDB" id="4253746at2"/>
<dbReference type="AlphaFoldDB" id="A0A2I0SYJ7"/>
<gene>
    <name evidence="1" type="ORF">CW362_01005</name>
</gene>
<reference evidence="1 2" key="1">
    <citation type="submission" date="2017-12" db="EMBL/GenBank/DDBJ databases">
        <title>Streptomyces populusis sp. nov., a novel endophytic actinobacterium isolated from stems of Populus adenopoda Maxim.</title>
        <authorList>
            <person name="Wang Z."/>
        </authorList>
    </citation>
    <scope>NUCLEOTIDE SEQUENCE [LARGE SCALE GENOMIC DNA]</scope>
    <source>
        <strain evidence="1 2">A249</strain>
    </source>
</reference>
<dbReference type="SUPFAM" id="SSF160631">
    <property type="entry name" value="SMI1/KNR4-like"/>
    <property type="match status" value="1"/>
</dbReference>
<sequence length="170" mass="18653">MATLEEIKALLGEPGFHWSDPAPWTLLEQELGVAFPADFRAVTDAYGPVVISSGLHLYHPGHPTRNLGEEIKESMEFWLEEDSAEFLPTGAGSRPGELLPVATGTTAETVFLRMPHEPSAPWAVGVQEMDSGEFVLYEMTFSDWLLAYLKGDDVMAGASAPERPFFEPLS</sequence>
<evidence type="ECO:0000313" key="2">
    <source>
        <dbReference type="Proteomes" id="UP000236178"/>
    </source>
</evidence>
<name>A0A2I0SYJ7_9ACTN</name>
<dbReference type="InterPro" id="IPR037883">
    <property type="entry name" value="Knr4/Smi1-like_sf"/>
</dbReference>
<comment type="caution">
    <text evidence="1">The sequence shown here is derived from an EMBL/GenBank/DDBJ whole genome shotgun (WGS) entry which is preliminary data.</text>
</comment>
<dbReference type="Proteomes" id="UP000236178">
    <property type="component" value="Unassembled WGS sequence"/>
</dbReference>
<dbReference type="EMBL" id="PJOS01000001">
    <property type="protein sequence ID" value="PKT74998.1"/>
    <property type="molecule type" value="Genomic_DNA"/>
</dbReference>
<organism evidence="1 2">
    <name type="scientific">Streptomyces populi</name>
    <dbReference type="NCBI Taxonomy" id="2058924"/>
    <lineage>
        <taxon>Bacteria</taxon>
        <taxon>Bacillati</taxon>
        <taxon>Actinomycetota</taxon>
        <taxon>Actinomycetes</taxon>
        <taxon>Kitasatosporales</taxon>
        <taxon>Streptomycetaceae</taxon>
        <taxon>Streptomyces</taxon>
    </lineage>
</organism>
<protein>
    <recommendedName>
        <fullName evidence="3">SMI1/KNR4 family protein</fullName>
    </recommendedName>
</protein>
<evidence type="ECO:0000313" key="1">
    <source>
        <dbReference type="EMBL" id="PKT74998.1"/>
    </source>
</evidence>
<accession>A0A2I0SYJ7</accession>
<keyword evidence="2" id="KW-1185">Reference proteome</keyword>
<dbReference type="RefSeq" id="WP_103547308.1">
    <property type="nucleotide sequence ID" value="NZ_JBHJSK010000002.1"/>
</dbReference>